<feature type="signal peptide" evidence="1">
    <location>
        <begin position="1"/>
        <end position="15"/>
    </location>
</feature>
<keyword evidence="1" id="KW-0732">Signal</keyword>
<proteinExistence type="predicted"/>
<feature type="chain" id="PRO_5013243711" description="Secreted protein" evidence="1">
    <location>
        <begin position="16"/>
        <end position="63"/>
    </location>
</feature>
<evidence type="ECO:0000313" key="2">
    <source>
        <dbReference type="EMBL" id="JAE37343.1"/>
    </source>
</evidence>
<dbReference type="EMBL" id="GBRH01160553">
    <property type="protein sequence ID" value="JAE37343.1"/>
    <property type="molecule type" value="Transcribed_RNA"/>
</dbReference>
<accession>A0A0A9HWR3</accession>
<evidence type="ECO:0008006" key="3">
    <source>
        <dbReference type="Google" id="ProtNLM"/>
    </source>
</evidence>
<name>A0A0A9HWR3_ARUDO</name>
<reference evidence="2" key="2">
    <citation type="journal article" date="2015" name="Data Brief">
        <title>Shoot transcriptome of the giant reed, Arundo donax.</title>
        <authorList>
            <person name="Barrero R.A."/>
            <person name="Guerrero F.D."/>
            <person name="Moolhuijzen P."/>
            <person name="Goolsby J.A."/>
            <person name="Tidwell J."/>
            <person name="Bellgard S.E."/>
            <person name="Bellgard M.I."/>
        </authorList>
    </citation>
    <scope>NUCLEOTIDE SEQUENCE</scope>
    <source>
        <tissue evidence="2">Shoot tissue taken approximately 20 cm above the soil surface</tissue>
    </source>
</reference>
<reference evidence="2" key="1">
    <citation type="submission" date="2014-09" db="EMBL/GenBank/DDBJ databases">
        <authorList>
            <person name="Magalhaes I.L.F."/>
            <person name="Oliveira U."/>
            <person name="Santos F.R."/>
            <person name="Vidigal T.H.D.A."/>
            <person name="Brescovit A.D."/>
            <person name="Santos A.J."/>
        </authorList>
    </citation>
    <scope>NUCLEOTIDE SEQUENCE</scope>
    <source>
        <tissue evidence="2">Shoot tissue taken approximately 20 cm above the soil surface</tissue>
    </source>
</reference>
<dbReference type="AlphaFoldDB" id="A0A0A9HWR3"/>
<protein>
    <recommendedName>
        <fullName evidence="3">Secreted protein</fullName>
    </recommendedName>
</protein>
<sequence length="63" mass="7386">MDLRIHFIFIRLLIAQLLYKIQVQCAHRGWHTKQIMKKAACSRCLSSVSDVIRPKRCSCFHGE</sequence>
<organism evidence="2">
    <name type="scientific">Arundo donax</name>
    <name type="common">Giant reed</name>
    <name type="synonym">Donax arundinaceus</name>
    <dbReference type="NCBI Taxonomy" id="35708"/>
    <lineage>
        <taxon>Eukaryota</taxon>
        <taxon>Viridiplantae</taxon>
        <taxon>Streptophyta</taxon>
        <taxon>Embryophyta</taxon>
        <taxon>Tracheophyta</taxon>
        <taxon>Spermatophyta</taxon>
        <taxon>Magnoliopsida</taxon>
        <taxon>Liliopsida</taxon>
        <taxon>Poales</taxon>
        <taxon>Poaceae</taxon>
        <taxon>PACMAD clade</taxon>
        <taxon>Arundinoideae</taxon>
        <taxon>Arundineae</taxon>
        <taxon>Arundo</taxon>
    </lineage>
</organism>
<evidence type="ECO:0000256" key="1">
    <source>
        <dbReference type="SAM" id="SignalP"/>
    </source>
</evidence>